<proteinExistence type="predicted"/>
<dbReference type="Proteomes" id="UP001172684">
    <property type="component" value="Unassembled WGS sequence"/>
</dbReference>
<dbReference type="PANTHER" id="PTHR33376">
    <property type="match status" value="1"/>
</dbReference>
<dbReference type="InterPro" id="IPR018389">
    <property type="entry name" value="DctP_fam"/>
</dbReference>
<sequence>MPTQPFGWFKRPVTKVEDVKGVKFRTVGLAIDMYTAMGAAVNALPGGEIVPALDRGLLDGAEFNNASSDLALGFQD</sequence>
<dbReference type="PANTHER" id="PTHR33376:SF5">
    <property type="entry name" value="EXTRACYTOPLASMIC SOLUTE RECEPTOR PROTEIN"/>
    <property type="match status" value="1"/>
</dbReference>
<comment type="caution">
    <text evidence="2">The sequence shown here is derived from an EMBL/GenBank/DDBJ whole genome shotgun (WGS) entry which is preliminary data.</text>
</comment>
<reference evidence="2" key="1">
    <citation type="submission" date="2022-10" db="EMBL/GenBank/DDBJ databases">
        <title>Culturing micro-colonial fungi from biological soil crusts in the Mojave desert and describing Neophaeococcomyces mojavensis, and introducing the new genera and species Taxawa tesnikishii.</title>
        <authorList>
            <person name="Kurbessoian T."/>
            <person name="Stajich J.E."/>
        </authorList>
    </citation>
    <scope>NUCLEOTIDE SEQUENCE</scope>
    <source>
        <strain evidence="2">TK_1</strain>
    </source>
</reference>
<protein>
    <submittedName>
        <fullName evidence="2">Uncharacterized protein</fullName>
    </submittedName>
</protein>
<dbReference type="Pfam" id="PF03480">
    <property type="entry name" value="DctP"/>
    <property type="match status" value="1"/>
</dbReference>
<evidence type="ECO:0000256" key="1">
    <source>
        <dbReference type="ARBA" id="ARBA00022729"/>
    </source>
</evidence>
<gene>
    <name evidence="2" type="ORF">H2201_009411</name>
</gene>
<name>A0ABQ9NGD6_9PEZI</name>
<dbReference type="InterPro" id="IPR038404">
    <property type="entry name" value="TRAP_DctP_sf"/>
</dbReference>
<evidence type="ECO:0000313" key="3">
    <source>
        <dbReference type="Proteomes" id="UP001172684"/>
    </source>
</evidence>
<dbReference type="Gene3D" id="3.40.190.170">
    <property type="entry name" value="Bacterial extracellular solute-binding protein, family 7"/>
    <property type="match status" value="1"/>
</dbReference>
<dbReference type="EMBL" id="JAPDRL010001502">
    <property type="protein sequence ID" value="KAJ9622946.1"/>
    <property type="molecule type" value="Genomic_DNA"/>
</dbReference>
<keyword evidence="3" id="KW-1185">Reference proteome</keyword>
<keyword evidence="1" id="KW-0732">Signal</keyword>
<organism evidence="2 3">
    <name type="scientific">Coniosporium apollinis</name>
    <dbReference type="NCBI Taxonomy" id="61459"/>
    <lineage>
        <taxon>Eukaryota</taxon>
        <taxon>Fungi</taxon>
        <taxon>Dikarya</taxon>
        <taxon>Ascomycota</taxon>
        <taxon>Pezizomycotina</taxon>
        <taxon>Dothideomycetes</taxon>
        <taxon>Dothideomycetes incertae sedis</taxon>
        <taxon>Coniosporium</taxon>
    </lineage>
</organism>
<accession>A0ABQ9NGD6</accession>
<evidence type="ECO:0000313" key="2">
    <source>
        <dbReference type="EMBL" id="KAJ9622946.1"/>
    </source>
</evidence>
<feature type="non-terminal residue" evidence="2">
    <location>
        <position position="76"/>
    </location>
</feature>